<dbReference type="AlphaFoldDB" id="D7CWC0"/>
<feature type="transmembrane region" description="Helical" evidence="6">
    <location>
        <begin position="194"/>
        <end position="215"/>
    </location>
</feature>
<dbReference type="GO" id="GO:0012505">
    <property type="term" value="C:endomembrane system"/>
    <property type="evidence" value="ECO:0007669"/>
    <property type="project" value="UniProtKB-SubCell"/>
</dbReference>
<feature type="transmembrane region" description="Helical" evidence="6">
    <location>
        <begin position="349"/>
        <end position="370"/>
    </location>
</feature>
<evidence type="ECO:0000259" key="8">
    <source>
        <dbReference type="Pfam" id="PF00662"/>
    </source>
</evidence>
<dbReference type="InterPro" id="IPR001750">
    <property type="entry name" value="ND/Mrp_TM"/>
</dbReference>
<dbReference type="InterPro" id="IPR003945">
    <property type="entry name" value="NU5C-like"/>
</dbReference>
<evidence type="ECO:0000256" key="2">
    <source>
        <dbReference type="ARBA" id="ARBA00022692"/>
    </source>
</evidence>
<feature type="transmembrane region" description="Helical" evidence="6">
    <location>
        <begin position="131"/>
        <end position="148"/>
    </location>
</feature>
<feature type="transmembrane region" description="Helical" evidence="6">
    <location>
        <begin position="221"/>
        <end position="242"/>
    </location>
</feature>
<feature type="transmembrane region" description="Helical" evidence="6">
    <location>
        <begin position="20"/>
        <end position="40"/>
    </location>
</feature>
<dbReference type="GO" id="GO:0016020">
    <property type="term" value="C:membrane"/>
    <property type="evidence" value="ECO:0007669"/>
    <property type="project" value="UniProtKB-SubCell"/>
</dbReference>
<feature type="transmembrane region" description="Helical" evidence="6">
    <location>
        <begin position="99"/>
        <end position="119"/>
    </location>
</feature>
<accession>D7CWC0</accession>
<dbReference type="GO" id="GO:0008137">
    <property type="term" value="F:NADH dehydrogenase (ubiquinone) activity"/>
    <property type="evidence" value="ECO:0007669"/>
    <property type="project" value="InterPro"/>
</dbReference>
<reference evidence="10" key="1">
    <citation type="submission" date="2010-05" db="EMBL/GenBank/DDBJ databases">
        <title>The complete genome of Truepera radiovictris DSM 17093.</title>
        <authorList>
            <consortium name="US DOE Joint Genome Institute (JGI-PGF)"/>
            <person name="Lucas S."/>
            <person name="Copeland A."/>
            <person name="Lapidus A."/>
            <person name="Glavina del Rio T."/>
            <person name="Dalin E."/>
            <person name="Tice H."/>
            <person name="Bruce D."/>
            <person name="Goodwin L."/>
            <person name="Pitluck S."/>
            <person name="Kyrpides N."/>
            <person name="Mavromatis K."/>
            <person name="Ovchinnikova G."/>
            <person name="Munk A.C."/>
            <person name="Detter J.C."/>
            <person name="Han C."/>
            <person name="Tapia R."/>
            <person name="Land M."/>
            <person name="Hauser L."/>
            <person name="Markowitz V."/>
            <person name="Cheng J.-F."/>
            <person name="Hugenholtz P."/>
            <person name="Woyke T."/>
            <person name="Wu D."/>
            <person name="Tindall B."/>
            <person name="Pomrenke H.G."/>
            <person name="Brambilla E."/>
            <person name="Klenk H.-P."/>
            <person name="Eisen J.A."/>
        </authorList>
    </citation>
    <scope>NUCLEOTIDE SEQUENCE [LARGE SCALE GENOMIC DNA]</scope>
    <source>
        <strain evidence="10">DSM 17093 / CIP 108686 / LMG 22925 / RQ-24</strain>
    </source>
</reference>
<sequence length="647" mass="68442">MTAPVPPDAVTVIDATSLAAGAPFFALLGAFVCGFFGRYLRGTAPGVFATSMVGIGFFLSLAAFFSLLFRAERTVHVPLWSFLQAGDFRLDLGFVLDPLSVTLMLIITGVGFLIHLYSIGYMHGDEGFARYFAGLNLFVASMLVLVMADSFLLMFLGWEGVGVCSFLLIGFWYRDRLNADAARKAFITNRVGDVGFLLAMFLTFQTFGTLEIAAVNEAAGGLVAGSAVLTTLGLLYLIAACGKSAQLPLHVWLPDAMAGPTPVSALIHAATMVTAGVYLVARAAPLFAAAPAASAAVAWVGALTALFAAFAALSQLDIKKILAYSTISQLGFMFVAVGVGAYWVGIFHVLTHAFFKALLFLAAGSVIHALGGEQDVRKMGGLGKHMRVTGTTALVGTLAISGVPLLSGFFSKDAILLHAFTTELIAGYGSFLIYLTLLATAVLTAFYMFRWYYLVFAGEERFGAEARAHLHESPPLMTTPLIVLAVLSAVAGFIGLPEFAFPNLIAPWLETAAAVSFRHPPVAVEWLLIGLSVTAAFLGLGLGYLRYRGGMREARPGALQRASQEALGFDALYRRLFVRPGEALAQGFGVVDGELIDKGLGETALGVGILARASSLLQSGFVRAYALLMLLGLAALVFFVALSGVLA</sequence>
<dbReference type="HOGENOM" id="CLU_007100_6_2_0"/>
<evidence type="ECO:0000256" key="5">
    <source>
        <dbReference type="RuleBase" id="RU000320"/>
    </source>
</evidence>
<dbReference type="EMBL" id="CP002049">
    <property type="protein sequence ID" value="ADI16070.1"/>
    <property type="molecule type" value="Genomic_DNA"/>
</dbReference>
<keyword evidence="3 6" id="KW-1133">Transmembrane helix</keyword>
<evidence type="ECO:0000256" key="1">
    <source>
        <dbReference type="ARBA" id="ARBA00004127"/>
    </source>
</evidence>
<keyword evidence="2 5" id="KW-0812">Transmembrane</keyword>
<feature type="transmembrane region" description="Helical" evidence="6">
    <location>
        <begin position="154"/>
        <end position="173"/>
    </location>
</feature>
<feature type="domain" description="NADH-Ubiquinone oxidoreductase (complex I) chain 5 N-terminal" evidence="8">
    <location>
        <begin position="83"/>
        <end position="132"/>
    </location>
</feature>
<feature type="transmembrane region" description="Helical" evidence="6">
    <location>
        <begin position="431"/>
        <end position="455"/>
    </location>
</feature>
<dbReference type="InterPro" id="IPR001516">
    <property type="entry name" value="Proton_antipo_N"/>
</dbReference>
<dbReference type="Pfam" id="PF00662">
    <property type="entry name" value="Proton_antipo_N"/>
    <property type="match status" value="1"/>
</dbReference>
<evidence type="ECO:0000259" key="7">
    <source>
        <dbReference type="Pfam" id="PF00361"/>
    </source>
</evidence>
<evidence type="ECO:0000313" key="9">
    <source>
        <dbReference type="EMBL" id="ADI16070.1"/>
    </source>
</evidence>
<dbReference type="PRINTS" id="PR01435">
    <property type="entry name" value="NPOXDRDTASE5"/>
</dbReference>
<dbReference type="InterPro" id="IPR018393">
    <property type="entry name" value="NADHpl_OxRdtase_5_subgr"/>
</dbReference>
<evidence type="ECO:0000313" key="10">
    <source>
        <dbReference type="Proteomes" id="UP000000379"/>
    </source>
</evidence>
<dbReference type="RefSeq" id="WP_013179429.1">
    <property type="nucleotide sequence ID" value="NC_014221.1"/>
</dbReference>
<evidence type="ECO:0000256" key="4">
    <source>
        <dbReference type="ARBA" id="ARBA00023136"/>
    </source>
</evidence>
<proteinExistence type="predicted"/>
<dbReference type="NCBIfam" id="NF005141">
    <property type="entry name" value="PRK06590.1"/>
    <property type="match status" value="1"/>
</dbReference>
<evidence type="ECO:0000256" key="6">
    <source>
        <dbReference type="SAM" id="Phobius"/>
    </source>
</evidence>
<dbReference type="GO" id="GO:0042773">
    <property type="term" value="P:ATP synthesis coupled electron transport"/>
    <property type="evidence" value="ECO:0007669"/>
    <property type="project" value="InterPro"/>
</dbReference>
<dbReference type="Pfam" id="PF00361">
    <property type="entry name" value="Proton_antipo_M"/>
    <property type="match status" value="1"/>
</dbReference>
<dbReference type="GO" id="GO:0003954">
    <property type="term" value="F:NADH dehydrogenase activity"/>
    <property type="evidence" value="ECO:0007669"/>
    <property type="project" value="TreeGrafter"/>
</dbReference>
<evidence type="ECO:0000256" key="3">
    <source>
        <dbReference type="ARBA" id="ARBA00022989"/>
    </source>
</evidence>
<dbReference type="KEGG" id="tra:Trad_2976"/>
<reference evidence="9 10" key="2">
    <citation type="journal article" date="2011" name="Stand. Genomic Sci.">
        <title>Complete genome sequence of Truepera radiovictrix type strain (RQ-24).</title>
        <authorList>
            <person name="Ivanova N."/>
            <person name="Rohde C."/>
            <person name="Munk C."/>
            <person name="Nolan M."/>
            <person name="Lucas S."/>
            <person name="Del Rio T.G."/>
            <person name="Tice H."/>
            <person name="Deshpande S."/>
            <person name="Cheng J.F."/>
            <person name="Tapia R."/>
            <person name="Han C."/>
            <person name="Goodwin L."/>
            <person name="Pitluck S."/>
            <person name="Liolios K."/>
            <person name="Mavromatis K."/>
            <person name="Mikhailova N."/>
            <person name="Pati A."/>
            <person name="Chen A."/>
            <person name="Palaniappan K."/>
            <person name="Land M."/>
            <person name="Hauser L."/>
            <person name="Chang Y.J."/>
            <person name="Jeffries C.D."/>
            <person name="Brambilla E."/>
            <person name="Rohde M."/>
            <person name="Goker M."/>
            <person name="Tindall B.J."/>
            <person name="Woyke T."/>
            <person name="Bristow J."/>
            <person name="Eisen J.A."/>
            <person name="Markowitz V."/>
            <person name="Hugenholtz P."/>
            <person name="Kyrpides N.C."/>
            <person name="Klenk H.P."/>
            <person name="Lapidus A."/>
        </authorList>
    </citation>
    <scope>NUCLEOTIDE SEQUENCE [LARGE SCALE GENOMIC DNA]</scope>
    <source>
        <strain evidence="10">DSM 17093 / CIP 108686 / LMG 22925 / RQ-24</strain>
    </source>
</reference>
<dbReference type="PANTHER" id="PTHR42829">
    <property type="entry name" value="NADH-UBIQUINONE OXIDOREDUCTASE CHAIN 5"/>
    <property type="match status" value="1"/>
</dbReference>
<feature type="transmembrane region" description="Helical" evidence="6">
    <location>
        <begin position="263"/>
        <end position="281"/>
    </location>
</feature>
<feature type="transmembrane region" description="Helical" evidence="6">
    <location>
        <begin position="391"/>
        <end position="411"/>
    </location>
</feature>
<feature type="transmembrane region" description="Helical" evidence="6">
    <location>
        <begin position="476"/>
        <end position="496"/>
    </location>
</feature>
<feature type="transmembrane region" description="Helical" evidence="6">
    <location>
        <begin position="47"/>
        <end position="69"/>
    </location>
</feature>
<dbReference type="Proteomes" id="UP000000379">
    <property type="component" value="Chromosome"/>
</dbReference>
<dbReference type="eggNOG" id="COG1009">
    <property type="taxonomic scope" value="Bacteria"/>
</dbReference>
<dbReference type="GO" id="GO:0015990">
    <property type="term" value="P:electron transport coupled proton transport"/>
    <property type="evidence" value="ECO:0007669"/>
    <property type="project" value="TreeGrafter"/>
</dbReference>
<protein>
    <submittedName>
        <fullName evidence="9">Proton-translocating NADH-quinone oxidoreductase, chain L</fullName>
    </submittedName>
</protein>
<feature type="transmembrane region" description="Helical" evidence="6">
    <location>
        <begin position="321"/>
        <end position="343"/>
    </location>
</feature>
<feature type="domain" description="NADH:quinone oxidoreductase/Mrp antiporter transmembrane" evidence="7">
    <location>
        <begin position="148"/>
        <end position="427"/>
    </location>
</feature>
<organism evidence="9 10">
    <name type="scientific">Truepera radiovictrix (strain DSM 17093 / CIP 108686 / LMG 22925 / RQ-24)</name>
    <dbReference type="NCBI Taxonomy" id="649638"/>
    <lineage>
        <taxon>Bacteria</taxon>
        <taxon>Thermotogati</taxon>
        <taxon>Deinococcota</taxon>
        <taxon>Deinococci</taxon>
        <taxon>Trueperales</taxon>
        <taxon>Trueperaceae</taxon>
        <taxon>Truepera</taxon>
    </lineage>
</organism>
<feature type="transmembrane region" description="Helical" evidence="6">
    <location>
        <begin position="526"/>
        <end position="545"/>
    </location>
</feature>
<dbReference type="PANTHER" id="PTHR42829:SF2">
    <property type="entry name" value="NADH-UBIQUINONE OXIDOREDUCTASE CHAIN 5"/>
    <property type="match status" value="1"/>
</dbReference>
<dbReference type="Gene3D" id="1.20.5.2700">
    <property type="match status" value="1"/>
</dbReference>
<keyword evidence="4 6" id="KW-0472">Membrane</keyword>
<comment type="subcellular location">
    <subcellularLocation>
        <location evidence="1">Endomembrane system</location>
        <topology evidence="1">Multi-pass membrane protein</topology>
    </subcellularLocation>
    <subcellularLocation>
        <location evidence="5">Membrane</location>
        <topology evidence="5">Multi-pass membrane protein</topology>
    </subcellularLocation>
</comment>
<dbReference type="STRING" id="649638.Trad_2976"/>
<keyword evidence="10" id="KW-1185">Reference proteome</keyword>
<dbReference type="PRINTS" id="PR01434">
    <property type="entry name" value="NADHDHGNASE5"/>
</dbReference>
<gene>
    <name evidence="9" type="ordered locus">Trad_2976</name>
</gene>
<name>D7CWC0_TRURR</name>
<dbReference type="NCBIfam" id="TIGR01974">
    <property type="entry name" value="NDH_I_L"/>
    <property type="match status" value="1"/>
</dbReference>
<feature type="transmembrane region" description="Helical" evidence="6">
    <location>
        <begin position="287"/>
        <end position="309"/>
    </location>
</feature>
<feature type="transmembrane region" description="Helical" evidence="6">
    <location>
        <begin position="624"/>
        <end position="646"/>
    </location>
</feature>